<dbReference type="PROSITE" id="PS00107">
    <property type="entry name" value="PROTEIN_KINASE_ATP"/>
    <property type="match status" value="1"/>
</dbReference>
<evidence type="ECO:0000256" key="4">
    <source>
        <dbReference type="ARBA" id="ARBA00022840"/>
    </source>
</evidence>
<reference evidence="8 9" key="1">
    <citation type="submission" date="2022-11" db="EMBL/GenBank/DDBJ databases">
        <title>Minimal conservation of predation-associated metabolite biosynthetic gene clusters underscores biosynthetic potential of Myxococcota including descriptions for ten novel species: Archangium lansinium sp. nov., Myxococcus landrumus sp. nov., Nannocystis bai.</title>
        <authorList>
            <person name="Ahearne A."/>
            <person name="Stevens C."/>
            <person name="Dowd S."/>
        </authorList>
    </citation>
    <scope>NUCLEOTIDE SEQUENCE [LARGE SCALE GENOMIC DNA]</scope>
    <source>
        <strain evidence="8 9">NCWAL01</strain>
    </source>
</reference>
<evidence type="ECO:0000256" key="5">
    <source>
        <dbReference type="PROSITE-ProRule" id="PRU10141"/>
    </source>
</evidence>
<organism evidence="8 9">
    <name type="scientific">Stigmatella ashevillensis</name>
    <dbReference type="NCBI Taxonomy" id="2995309"/>
    <lineage>
        <taxon>Bacteria</taxon>
        <taxon>Pseudomonadati</taxon>
        <taxon>Myxococcota</taxon>
        <taxon>Myxococcia</taxon>
        <taxon>Myxococcales</taxon>
        <taxon>Cystobacterineae</taxon>
        <taxon>Archangiaceae</taxon>
        <taxon>Stigmatella</taxon>
    </lineage>
</organism>
<evidence type="ECO:0000256" key="2">
    <source>
        <dbReference type="ARBA" id="ARBA00022741"/>
    </source>
</evidence>
<keyword evidence="1" id="KW-0808">Transferase</keyword>
<dbReference type="InterPro" id="IPR017441">
    <property type="entry name" value="Protein_kinase_ATP_BS"/>
</dbReference>
<feature type="binding site" evidence="5">
    <location>
        <position position="49"/>
    </location>
    <ligand>
        <name>ATP</name>
        <dbReference type="ChEBI" id="CHEBI:30616"/>
    </ligand>
</feature>
<feature type="domain" description="Protein kinase" evidence="7">
    <location>
        <begin position="18"/>
        <end position="289"/>
    </location>
</feature>
<dbReference type="EMBL" id="JAQNDM010000002">
    <property type="protein sequence ID" value="MDC0713618.1"/>
    <property type="molecule type" value="Genomic_DNA"/>
</dbReference>
<evidence type="ECO:0000259" key="7">
    <source>
        <dbReference type="PROSITE" id="PS50011"/>
    </source>
</evidence>
<feature type="region of interest" description="Disordered" evidence="6">
    <location>
        <begin position="361"/>
        <end position="411"/>
    </location>
</feature>
<keyword evidence="3 8" id="KW-0418">Kinase</keyword>
<keyword evidence="2 5" id="KW-0547">Nucleotide-binding</keyword>
<evidence type="ECO:0000256" key="3">
    <source>
        <dbReference type="ARBA" id="ARBA00022777"/>
    </source>
</evidence>
<dbReference type="Gene3D" id="3.30.200.20">
    <property type="entry name" value="Phosphorylase Kinase, domain 1"/>
    <property type="match status" value="1"/>
</dbReference>
<sequence>MDTLFPEGLPPGTLLDSWQIDGFVGYGTYGVVYRAHRRGQAASQPVALKLARHPNDLRFGREAELLTRIQHPGVPRLLARGVWRGGPRRDTYPYLVMEWVDGLKLYEWAQRHVFTSREVLRLLAQVARALAATHANQGLHRDVKGDNVLVTPSGEAFLMDFGCGTWEGAAPLTDGILAPGTRSYRSAQALRFHWTHRRASAPQYQATPADDVYALGVMAYRLCTGTYPPLATDPSRMGDDGRSTQEALVPPGKLNPLVPVLEALILRMLSDKPQDRGHAAELAEAMEWGAATAGPEADEPVSLGQPEEPGHEGPPVVPSADTRAPVSPARHRDDGSLAFLPWGVGLLVLIAGSVSLEGLGPPSSELRDGGTGGVADAAVEDPRVSSVAHGSEPSGVSLDMPKEPLPGQRRPPCPHDQINIRGGCWVEVARATPPCGEGSYDWKGACYYPVSAPPRPSTSDKP</sequence>
<comment type="caution">
    <text evidence="8">The sequence shown here is derived from an EMBL/GenBank/DDBJ whole genome shotgun (WGS) entry which is preliminary data.</text>
</comment>
<proteinExistence type="predicted"/>
<feature type="region of interest" description="Disordered" evidence="6">
    <location>
        <begin position="231"/>
        <end position="252"/>
    </location>
</feature>
<dbReference type="InterPro" id="IPR011009">
    <property type="entry name" value="Kinase-like_dom_sf"/>
</dbReference>
<keyword evidence="4 5" id="KW-0067">ATP-binding</keyword>
<keyword evidence="9" id="KW-1185">Reference proteome</keyword>
<dbReference type="PROSITE" id="PS50011">
    <property type="entry name" value="PROTEIN_KINASE_DOM"/>
    <property type="match status" value="1"/>
</dbReference>
<dbReference type="InterPro" id="IPR000719">
    <property type="entry name" value="Prot_kinase_dom"/>
</dbReference>
<dbReference type="PANTHER" id="PTHR43289:SF6">
    <property type="entry name" value="SERINE_THREONINE-PROTEIN KINASE NEKL-3"/>
    <property type="match status" value="1"/>
</dbReference>
<dbReference type="PANTHER" id="PTHR43289">
    <property type="entry name" value="MITOGEN-ACTIVATED PROTEIN KINASE KINASE KINASE 20-RELATED"/>
    <property type="match status" value="1"/>
</dbReference>
<dbReference type="RefSeq" id="WP_272143976.1">
    <property type="nucleotide sequence ID" value="NZ_JAQNDM010000002.1"/>
</dbReference>
<gene>
    <name evidence="8" type="ORF">POL68_34450</name>
</gene>
<evidence type="ECO:0000256" key="6">
    <source>
        <dbReference type="SAM" id="MobiDB-lite"/>
    </source>
</evidence>
<feature type="region of interest" description="Disordered" evidence="6">
    <location>
        <begin position="292"/>
        <end position="331"/>
    </location>
</feature>
<dbReference type="Proteomes" id="UP001221838">
    <property type="component" value="Unassembled WGS sequence"/>
</dbReference>
<dbReference type="CDD" id="cd14014">
    <property type="entry name" value="STKc_PknB_like"/>
    <property type="match status" value="1"/>
</dbReference>
<protein>
    <submittedName>
        <fullName evidence="8">Protein kinase</fullName>
    </submittedName>
</protein>
<dbReference type="GO" id="GO:0016301">
    <property type="term" value="F:kinase activity"/>
    <property type="evidence" value="ECO:0007669"/>
    <property type="project" value="UniProtKB-KW"/>
</dbReference>
<evidence type="ECO:0000256" key="1">
    <source>
        <dbReference type="ARBA" id="ARBA00022679"/>
    </source>
</evidence>
<dbReference type="Gene3D" id="1.10.510.10">
    <property type="entry name" value="Transferase(Phosphotransferase) domain 1"/>
    <property type="match status" value="1"/>
</dbReference>
<evidence type="ECO:0000313" key="9">
    <source>
        <dbReference type="Proteomes" id="UP001221838"/>
    </source>
</evidence>
<dbReference type="Pfam" id="PF00069">
    <property type="entry name" value="Pkinase"/>
    <property type="match status" value="1"/>
</dbReference>
<name>A0ABT5DJ30_9BACT</name>
<accession>A0ABT5DJ30</accession>
<evidence type="ECO:0000313" key="8">
    <source>
        <dbReference type="EMBL" id="MDC0713618.1"/>
    </source>
</evidence>
<dbReference type="SMART" id="SM00220">
    <property type="entry name" value="S_TKc"/>
    <property type="match status" value="1"/>
</dbReference>
<dbReference type="SUPFAM" id="SSF56112">
    <property type="entry name" value="Protein kinase-like (PK-like)"/>
    <property type="match status" value="1"/>
</dbReference>